<proteinExistence type="predicted"/>
<dbReference type="PRINTS" id="PR00032">
    <property type="entry name" value="HTHARAC"/>
</dbReference>
<keyword evidence="1" id="KW-0805">Transcription regulation</keyword>
<reference evidence="7 8" key="1">
    <citation type="submission" date="2023-03" db="EMBL/GenBank/DDBJ databases">
        <authorList>
            <person name="Shen W."/>
            <person name="Cai J."/>
        </authorList>
    </citation>
    <scope>NUCLEOTIDE SEQUENCE [LARGE SCALE GENOMIC DNA]</scope>
    <source>
        <strain evidence="7 8">D6-4</strain>
    </source>
</reference>
<dbReference type="PANTHER" id="PTHR43280">
    <property type="entry name" value="ARAC-FAMILY TRANSCRIPTIONAL REGULATOR"/>
    <property type="match status" value="1"/>
</dbReference>
<dbReference type="Gene3D" id="3.40.50.2300">
    <property type="match status" value="1"/>
</dbReference>
<dbReference type="Gene3D" id="1.10.10.60">
    <property type="entry name" value="Homeodomain-like"/>
    <property type="match status" value="2"/>
</dbReference>
<keyword evidence="2" id="KW-0238">DNA-binding</keyword>
<evidence type="ECO:0000259" key="6">
    <source>
        <dbReference type="PROSITE" id="PS50110"/>
    </source>
</evidence>
<dbReference type="PROSITE" id="PS50110">
    <property type="entry name" value="RESPONSE_REGULATORY"/>
    <property type="match status" value="1"/>
</dbReference>
<evidence type="ECO:0000313" key="8">
    <source>
        <dbReference type="Proteomes" id="UP001252875"/>
    </source>
</evidence>
<gene>
    <name evidence="7" type="ORF">P7D85_20660</name>
</gene>
<dbReference type="InterPro" id="IPR020449">
    <property type="entry name" value="Tscrpt_reg_AraC-type_HTH"/>
</dbReference>
<dbReference type="RefSeq" id="WP_311823531.1">
    <property type="nucleotide sequence ID" value="NZ_JARPYF010000016.1"/>
</dbReference>
<sequence length="523" mass="59894">MLKVFIAEDEEIIRLSLRKQLAKLEKEGTVQFIGEASDGDMALSMMQELKPDLLLTDIRMPFMNGLDLARYAKEMLPWLHVIIISGYDDFAYSQEAIAIGVDSYITKPVTTIELIDAIKSSQKRIQQERERQNQPDQKNKLMHFEYYKEHFFHHLEKNGYDPSELIERQEKLNFNLLGQYLTVIYIKLPQQHLNEQSYQHLVLRLNEVFDSDKNVLPVVYDTLTIKCLVSGASEGKSMDKAYYAADILKYELLSMEETAFVIAIGNTSNRLTELRNNLLLTQQFALESLEPFNGKIIQRADTLNVADAGFVLPNKTVLNLNQQEFQVTELINTILQGLETENGFSSSSAYQTTQYLLKFLEKLNTNQGRKVLAEYQEADLVLISKTPSVFRLLLEVLLTAIKNGLKEKSYQKKEQEHPVVTAVYKEILENYSDPNLSLQVVADNAGVSQTYLSTLFSQSKGKNFIDALTEIRLDHAKELLRETDLLITAIAFEIGYNDPNYFSYLFKKKIGVSPKAFRNSQNK</sequence>
<evidence type="ECO:0000256" key="2">
    <source>
        <dbReference type="ARBA" id="ARBA00023125"/>
    </source>
</evidence>
<dbReference type="InterPro" id="IPR001789">
    <property type="entry name" value="Sig_transdc_resp-reg_receiver"/>
</dbReference>
<dbReference type="CDD" id="cd17536">
    <property type="entry name" value="REC_YesN-like"/>
    <property type="match status" value="1"/>
</dbReference>
<evidence type="ECO:0000313" key="7">
    <source>
        <dbReference type="EMBL" id="MDT2602177.1"/>
    </source>
</evidence>
<evidence type="ECO:0000256" key="3">
    <source>
        <dbReference type="ARBA" id="ARBA00023163"/>
    </source>
</evidence>
<dbReference type="InterPro" id="IPR011006">
    <property type="entry name" value="CheY-like_superfamily"/>
</dbReference>
<keyword evidence="3" id="KW-0804">Transcription</keyword>
<dbReference type="Proteomes" id="UP001252875">
    <property type="component" value="Unassembled WGS sequence"/>
</dbReference>
<comment type="caution">
    <text evidence="7">The sequence shown here is derived from an EMBL/GenBank/DDBJ whole genome shotgun (WGS) entry which is preliminary data.</text>
</comment>
<name>A0ABU3F5I7_9ENTE</name>
<evidence type="ECO:0000256" key="1">
    <source>
        <dbReference type="ARBA" id="ARBA00023015"/>
    </source>
</evidence>
<keyword evidence="4" id="KW-0597">Phosphoprotein</keyword>
<accession>A0ABU3F5I7</accession>
<organism evidence="7 8">
    <name type="scientific">Enterococcus hulanensis</name>
    <dbReference type="NCBI Taxonomy" id="2559929"/>
    <lineage>
        <taxon>Bacteria</taxon>
        <taxon>Bacillati</taxon>
        <taxon>Bacillota</taxon>
        <taxon>Bacilli</taxon>
        <taxon>Lactobacillales</taxon>
        <taxon>Enterococcaceae</taxon>
        <taxon>Enterococcus</taxon>
    </lineage>
</organism>
<evidence type="ECO:0000259" key="5">
    <source>
        <dbReference type="PROSITE" id="PS01124"/>
    </source>
</evidence>
<dbReference type="InterPro" id="IPR018062">
    <property type="entry name" value="HTH_AraC-typ_CS"/>
</dbReference>
<feature type="domain" description="Response regulatory" evidence="6">
    <location>
        <begin position="3"/>
        <end position="122"/>
    </location>
</feature>
<feature type="modified residue" description="4-aspartylphosphate" evidence="4">
    <location>
        <position position="57"/>
    </location>
</feature>
<dbReference type="InterPro" id="IPR009057">
    <property type="entry name" value="Homeodomain-like_sf"/>
</dbReference>
<dbReference type="SUPFAM" id="SSF52172">
    <property type="entry name" value="CheY-like"/>
    <property type="match status" value="1"/>
</dbReference>
<dbReference type="Pfam" id="PF00072">
    <property type="entry name" value="Response_reg"/>
    <property type="match status" value="1"/>
</dbReference>
<dbReference type="PROSITE" id="PS01124">
    <property type="entry name" value="HTH_ARAC_FAMILY_2"/>
    <property type="match status" value="1"/>
</dbReference>
<dbReference type="PROSITE" id="PS00041">
    <property type="entry name" value="HTH_ARAC_FAMILY_1"/>
    <property type="match status" value="1"/>
</dbReference>
<protein>
    <submittedName>
        <fullName evidence="7">Response regulator</fullName>
    </submittedName>
</protein>
<dbReference type="PANTHER" id="PTHR43280:SF2">
    <property type="entry name" value="HTH-TYPE TRANSCRIPTIONAL REGULATOR EXSA"/>
    <property type="match status" value="1"/>
</dbReference>
<dbReference type="Pfam" id="PF12833">
    <property type="entry name" value="HTH_18"/>
    <property type="match status" value="1"/>
</dbReference>
<keyword evidence="8" id="KW-1185">Reference proteome</keyword>
<dbReference type="EMBL" id="JARPYI010000017">
    <property type="protein sequence ID" value="MDT2602177.1"/>
    <property type="molecule type" value="Genomic_DNA"/>
</dbReference>
<dbReference type="InterPro" id="IPR018060">
    <property type="entry name" value="HTH_AraC"/>
</dbReference>
<dbReference type="SUPFAM" id="SSF46689">
    <property type="entry name" value="Homeodomain-like"/>
    <property type="match status" value="1"/>
</dbReference>
<evidence type="ECO:0000256" key="4">
    <source>
        <dbReference type="PROSITE-ProRule" id="PRU00169"/>
    </source>
</evidence>
<dbReference type="SMART" id="SM00448">
    <property type="entry name" value="REC"/>
    <property type="match status" value="1"/>
</dbReference>
<feature type="domain" description="HTH araC/xylS-type" evidence="5">
    <location>
        <begin position="421"/>
        <end position="520"/>
    </location>
</feature>
<dbReference type="SMART" id="SM00342">
    <property type="entry name" value="HTH_ARAC"/>
    <property type="match status" value="1"/>
</dbReference>